<feature type="domain" description="DUF4100" evidence="1">
    <location>
        <begin position="1"/>
        <end position="47"/>
    </location>
</feature>
<reference evidence="3" key="1">
    <citation type="journal article" date="2014" name="Proc. Natl. Acad. Sci. U.S.A.">
        <title>Extensive sampling of basidiomycete genomes demonstrates inadequacy of the white-rot/brown-rot paradigm for wood decay fungi.</title>
        <authorList>
            <person name="Riley R."/>
            <person name="Salamov A.A."/>
            <person name="Brown D.W."/>
            <person name="Nagy L.G."/>
            <person name="Floudas D."/>
            <person name="Held B.W."/>
            <person name="Levasseur A."/>
            <person name="Lombard V."/>
            <person name="Morin E."/>
            <person name="Otillar R."/>
            <person name="Lindquist E.A."/>
            <person name="Sun H."/>
            <person name="LaButti K.M."/>
            <person name="Schmutz J."/>
            <person name="Jabbour D."/>
            <person name="Luo H."/>
            <person name="Baker S.E."/>
            <person name="Pisabarro A.G."/>
            <person name="Walton J.D."/>
            <person name="Blanchette R.A."/>
            <person name="Henrissat B."/>
            <person name="Martin F."/>
            <person name="Cullen D."/>
            <person name="Hibbett D.S."/>
            <person name="Grigoriev I.V."/>
        </authorList>
    </citation>
    <scope>NUCLEOTIDE SEQUENCE [LARGE SCALE GENOMIC DNA]</scope>
    <source>
        <strain evidence="3">MUCL 33604</strain>
    </source>
</reference>
<name>A0A067PNP2_9AGAM</name>
<dbReference type="AlphaFoldDB" id="A0A067PNP2"/>
<feature type="non-terminal residue" evidence="2">
    <location>
        <position position="109"/>
    </location>
</feature>
<feature type="non-terminal residue" evidence="2">
    <location>
        <position position="1"/>
    </location>
</feature>
<gene>
    <name evidence="2" type="ORF">JAAARDRAFT_83663</name>
</gene>
<evidence type="ECO:0000313" key="2">
    <source>
        <dbReference type="EMBL" id="KDQ55420.1"/>
    </source>
</evidence>
<dbReference type="HOGENOM" id="CLU_138923_0_0_1"/>
<protein>
    <recommendedName>
        <fullName evidence="1">DUF4100 domain-containing protein</fullName>
    </recommendedName>
</protein>
<dbReference type="Pfam" id="PF13352">
    <property type="entry name" value="DUF4100"/>
    <property type="match status" value="1"/>
</dbReference>
<evidence type="ECO:0000259" key="1">
    <source>
        <dbReference type="Pfam" id="PF13352"/>
    </source>
</evidence>
<dbReference type="InterPro" id="IPR025165">
    <property type="entry name" value="DUF4100"/>
</dbReference>
<organism evidence="2 3">
    <name type="scientific">Jaapia argillacea MUCL 33604</name>
    <dbReference type="NCBI Taxonomy" id="933084"/>
    <lineage>
        <taxon>Eukaryota</taxon>
        <taxon>Fungi</taxon>
        <taxon>Dikarya</taxon>
        <taxon>Basidiomycota</taxon>
        <taxon>Agaricomycotina</taxon>
        <taxon>Agaricomycetes</taxon>
        <taxon>Agaricomycetidae</taxon>
        <taxon>Jaapiales</taxon>
        <taxon>Jaapiaceae</taxon>
        <taxon>Jaapia</taxon>
    </lineage>
</organism>
<sequence>SAVSESVEASKVLKKLLNTPLTLSVGDVIGLSKEVAGKLQEAMRVRKPEKDVKEARVVFVETRDKAELVNLKVMVQGNEINAFIDSGSILNIVSYDTWAESIKLPIDYS</sequence>
<keyword evidence="3" id="KW-1185">Reference proteome</keyword>
<evidence type="ECO:0000313" key="3">
    <source>
        <dbReference type="Proteomes" id="UP000027265"/>
    </source>
</evidence>
<dbReference type="InParanoid" id="A0A067PNP2"/>
<dbReference type="EMBL" id="KL197725">
    <property type="protein sequence ID" value="KDQ55420.1"/>
    <property type="molecule type" value="Genomic_DNA"/>
</dbReference>
<dbReference type="Proteomes" id="UP000027265">
    <property type="component" value="Unassembled WGS sequence"/>
</dbReference>
<accession>A0A067PNP2</accession>
<dbReference type="STRING" id="933084.A0A067PNP2"/>
<dbReference type="OrthoDB" id="2748586at2759"/>
<proteinExistence type="predicted"/>